<keyword evidence="4" id="KW-0255">Endonuclease</keyword>
<dbReference type="SMART" id="SM00891">
    <property type="entry name" value="ERCC4"/>
    <property type="match status" value="1"/>
</dbReference>
<dbReference type="Gene3D" id="1.10.150.20">
    <property type="entry name" value="5' to 3' exonuclease, C-terminal subdomain"/>
    <property type="match status" value="1"/>
</dbReference>
<evidence type="ECO:0000256" key="2">
    <source>
        <dbReference type="ARBA" id="ARBA00010015"/>
    </source>
</evidence>
<dbReference type="InterPro" id="IPR006166">
    <property type="entry name" value="ERCC4_domain"/>
</dbReference>
<gene>
    <name evidence="12" type="ORF">BASA50_007507</name>
</gene>
<dbReference type="InterPro" id="IPR010994">
    <property type="entry name" value="RuvA_2-like"/>
</dbReference>
<dbReference type="Pfam" id="PF02732">
    <property type="entry name" value="ERCC4"/>
    <property type="match status" value="1"/>
</dbReference>
<sequence length="1040" mass="115000">MPRKSNDGDTRPSSAGSDCDQESSGQQGGSISKQGQARLLSFHKEALSDIYATTGIATPDLSTNDGLVIMARGLGYERMVSAIVQIHTDPHTLMLLLNVSAGEYQRLRQTVCDAAVELGVLAGTTDGRIRPDMLYSINNETTAAKRAELYLAGGVFCITSQILVLDILNKVLPVQLVTGIVVANAHCVRDISTEAFILRLYRDENKVGFIRAFSDNPEAFVGGFATLERTMKVMYLRSVYLWPRFHVMVKESLDQDDTVRLVELRVPMTRQMKEIQVAVLDCLHECLLEVKRLNPSLESTEFKLENALFKSFDVTIRIQLDPIWHRVSSKTKQLVGDLRVLRQLLTYLASYDAVTFYSFLETIMAANAAATTSIYKHGATESPWLLLDAAHTVFSAGKGRVYRSVASGSTPHPHGIDRVPPNIEPVLEEQPKWRAVVDVLKEILGEREAEGSKGNVLVMVAGDRACRQVQVIVDHMEPAASAMNKKAMSGSSGRRMGSMPVFSSAGSEMLMHRFLGKYFQWKGSMSRVAQSLKEDTSSGSSVLPFATGVSESRSLSRSSRHSVSDSLLSSHSGFSQFNGGHNAPASKRRRVRGASAVASSSGRSKRPLDFTSADSTPAMGDESEIIAQFLQDAEYGLDRVEGEAIQLDPLYASEDQKDPARQFVYVHAYAATSVVAPTASASAGVSSNDGELKWNLDDSDLLERVKPQWIIMYDPDVAFVRRIEVYKALHPEISLSVYFLVYDNSVEEQRYLTSIRREKQAFEKLINQKATMVIPIDQDGRVATDPEELFWRNVDTRQGGGLRRGPLEPSQIIVDVREFRSPLPSLIHAKHIELKPCTLEVGDYILSPRICVERKSISDLISSLKNGRLYNQCEAMCLHYELPMLLIEFEQNRSFSLLTSSEVLSNEISAGDLTSRIALLCLTFPKLGIIWSSSASATAEIFADLKSKEEEPIVADAVRVGVESTAVIDSAYNITPSDVLVSLPGLSTKNYRSVMSKVHNLRELTEMSCSLMQDILGQEDGKKLFEFVNSNSNKRGKRTI</sequence>
<keyword evidence="7" id="KW-0238">DNA-binding</keyword>
<protein>
    <recommendedName>
        <fullName evidence="11">ERCC4 domain-containing protein</fullName>
    </recommendedName>
</protein>
<keyword evidence="5" id="KW-0227">DNA damage</keyword>
<dbReference type="SUPFAM" id="SSF52980">
    <property type="entry name" value="Restriction endonuclease-like"/>
    <property type="match status" value="1"/>
</dbReference>
<keyword evidence="9" id="KW-0539">Nucleus</keyword>
<accession>A0ABQ8F6Y8</accession>
<feature type="compositionally biased region" description="Low complexity" evidence="10">
    <location>
        <begin position="16"/>
        <end position="33"/>
    </location>
</feature>
<dbReference type="SUPFAM" id="SSF47781">
    <property type="entry name" value="RuvA domain 2-like"/>
    <property type="match status" value="1"/>
</dbReference>
<evidence type="ECO:0000256" key="3">
    <source>
        <dbReference type="ARBA" id="ARBA00022722"/>
    </source>
</evidence>
<evidence type="ECO:0000313" key="12">
    <source>
        <dbReference type="EMBL" id="KAH6593300.1"/>
    </source>
</evidence>
<evidence type="ECO:0000256" key="7">
    <source>
        <dbReference type="ARBA" id="ARBA00023125"/>
    </source>
</evidence>
<feature type="domain" description="ERCC4" evidence="11">
    <location>
        <begin position="811"/>
        <end position="891"/>
    </location>
</feature>
<dbReference type="InterPro" id="IPR011335">
    <property type="entry name" value="Restrct_endonuc-II-like"/>
</dbReference>
<keyword evidence="6" id="KW-0378">Hydrolase</keyword>
<feature type="region of interest" description="Disordered" evidence="10">
    <location>
        <begin position="1"/>
        <end position="33"/>
    </location>
</feature>
<keyword evidence="3" id="KW-0540">Nuclease</keyword>
<keyword evidence="13" id="KW-1185">Reference proteome</keyword>
<feature type="compositionally biased region" description="Basic and acidic residues" evidence="10">
    <location>
        <begin position="1"/>
        <end position="10"/>
    </location>
</feature>
<dbReference type="InterPro" id="IPR047520">
    <property type="entry name" value="XPF_nuclease"/>
</dbReference>
<evidence type="ECO:0000256" key="6">
    <source>
        <dbReference type="ARBA" id="ARBA00022801"/>
    </source>
</evidence>
<keyword evidence="8" id="KW-0234">DNA repair</keyword>
<evidence type="ECO:0000256" key="5">
    <source>
        <dbReference type="ARBA" id="ARBA00022763"/>
    </source>
</evidence>
<organism evidence="12 13">
    <name type="scientific">Batrachochytrium salamandrivorans</name>
    <dbReference type="NCBI Taxonomy" id="1357716"/>
    <lineage>
        <taxon>Eukaryota</taxon>
        <taxon>Fungi</taxon>
        <taxon>Fungi incertae sedis</taxon>
        <taxon>Chytridiomycota</taxon>
        <taxon>Chytridiomycota incertae sedis</taxon>
        <taxon>Chytridiomycetes</taxon>
        <taxon>Rhizophydiales</taxon>
        <taxon>Rhizophydiales incertae sedis</taxon>
        <taxon>Batrachochytrium</taxon>
    </lineage>
</organism>
<feature type="compositionally biased region" description="Low complexity" evidence="10">
    <location>
        <begin position="593"/>
        <end position="602"/>
    </location>
</feature>
<reference evidence="12 13" key="1">
    <citation type="submission" date="2021-02" db="EMBL/GenBank/DDBJ databases">
        <title>Variation within the Batrachochytrium salamandrivorans European outbreak.</title>
        <authorList>
            <person name="Kelly M."/>
            <person name="Pasmans F."/>
            <person name="Shea T.P."/>
            <person name="Munoz J.F."/>
            <person name="Carranza S."/>
            <person name="Cuomo C.A."/>
            <person name="Martel A."/>
        </authorList>
    </citation>
    <scope>NUCLEOTIDE SEQUENCE [LARGE SCALE GENOMIC DNA]</scope>
    <source>
        <strain evidence="12 13">AMFP18/2</strain>
    </source>
</reference>
<proteinExistence type="inferred from homology"/>
<comment type="subcellular location">
    <subcellularLocation>
        <location evidence="1">Nucleus</location>
    </subcellularLocation>
</comment>
<evidence type="ECO:0000256" key="9">
    <source>
        <dbReference type="ARBA" id="ARBA00023242"/>
    </source>
</evidence>
<dbReference type="CDD" id="cd20078">
    <property type="entry name" value="XPF_nuclease_XPF_euk"/>
    <property type="match status" value="1"/>
</dbReference>
<evidence type="ECO:0000256" key="4">
    <source>
        <dbReference type="ARBA" id="ARBA00022759"/>
    </source>
</evidence>
<evidence type="ECO:0000256" key="8">
    <source>
        <dbReference type="ARBA" id="ARBA00023204"/>
    </source>
</evidence>
<dbReference type="PANTHER" id="PTHR10150">
    <property type="entry name" value="DNA REPAIR ENDONUCLEASE XPF"/>
    <property type="match status" value="1"/>
</dbReference>
<dbReference type="InterPro" id="IPR006167">
    <property type="entry name" value="XPF"/>
</dbReference>
<name>A0ABQ8F6Y8_9FUNG</name>
<dbReference type="PANTHER" id="PTHR10150:SF0">
    <property type="entry name" value="DNA REPAIR ENDONUCLEASE XPF"/>
    <property type="match status" value="1"/>
</dbReference>
<comment type="similarity">
    <text evidence="2">Belongs to the XPF family.</text>
</comment>
<dbReference type="EMBL" id="JAFCIX010000357">
    <property type="protein sequence ID" value="KAH6593300.1"/>
    <property type="molecule type" value="Genomic_DNA"/>
</dbReference>
<feature type="region of interest" description="Disordered" evidence="10">
    <location>
        <begin position="574"/>
        <end position="617"/>
    </location>
</feature>
<evidence type="ECO:0000256" key="1">
    <source>
        <dbReference type="ARBA" id="ARBA00004123"/>
    </source>
</evidence>
<evidence type="ECO:0000259" key="11">
    <source>
        <dbReference type="SMART" id="SM00891"/>
    </source>
</evidence>
<dbReference type="Gene3D" id="3.40.50.10130">
    <property type="match status" value="1"/>
</dbReference>
<evidence type="ECO:0000256" key="10">
    <source>
        <dbReference type="SAM" id="MobiDB-lite"/>
    </source>
</evidence>
<dbReference type="Proteomes" id="UP001648503">
    <property type="component" value="Unassembled WGS sequence"/>
</dbReference>
<dbReference type="NCBIfam" id="TIGR00596">
    <property type="entry name" value="rad1"/>
    <property type="match status" value="1"/>
</dbReference>
<comment type="caution">
    <text evidence="12">The sequence shown here is derived from an EMBL/GenBank/DDBJ whole genome shotgun (WGS) entry which is preliminary data.</text>
</comment>
<evidence type="ECO:0000313" key="13">
    <source>
        <dbReference type="Proteomes" id="UP001648503"/>
    </source>
</evidence>